<keyword evidence="1" id="KW-0472">Membrane</keyword>
<organism evidence="2 3">
    <name type="scientific">Nocardioides endophyticus</name>
    <dbReference type="NCBI Taxonomy" id="1353775"/>
    <lineage>
        <taxon>Bacteria</taxon>
        <taxon>Bacillati</taxon>
        <taxon>Actinomycetota</taxon>
        <taxon>Actinomycetes</taxon>
        <taxon>Propionibacteriales</taxon>
        <taxon>Nocardioidaceae</taxon>
        <taxon>Nocardioides</taxon>
    </lineage>
</organism>
<feature type="transmembrane region" description="Helical" evidence="1">
    <location>
        <begin position="444"/>
        <end position="467"/>
    </location>
</feature>
<comment type="caution">
    <text evidence="2">The sequence shown here is derived from an EMBL/GenBank/DDBJ whole genome shotgun (WGS) entry which is preliminary data.</text>
</comment>
<feature type="transmembrane region" description="Helical" evidence="1">
    <location>
        <begin position="23"/>
        <end position="49"/>
    </location>
</feature>
<feature type="transmembrane region" description="Helical" evidence="1">
    <location>
        <begin position="414"/>
        <end position="432"/>
    </location>
</feature>
<evidence type="ECO:0000256" key="1">
    <source>
        <dbReference type="SAM" id="Phobius"/>
    </source>
</evidence>
<feature type="transmembrane region" description="Helical" evidence="1">
    <location>
        <begin position="713"/>
        <end position="734"/>
    </location>
</feature>
<proteinExistence type="predicted"/>
<name>A0ABP8ZFU4_9ACTN</name>
<feature type="transmembrane region" description="Helical" evidence="1">
    <location>
        <begin position="278"/>
        <end position="302"/>
    </location>
</feature>
<evidence type="ECO:0008006" key="4">
    <source>
        <dbReference type="Google" id="ProtNLM"/>
    </source>
</evidence>
<feature type="transmembrane region" description="Helical" evidence="1">
    <location>
        <begin position="800"/>
        <end position="823"/>
    </location>
</feature>
<protein>
    <recommendedName>
        <fullName evidence="4">FtsX-like permease family protein</fullName>
    </recommendedName>
</protein>
<evidence type="ECO:0000313" key="3">
    <source>
        <dbReference type="Proteomes" id="UP001499882"/>
    </source>
</evidence>
<keyword evidence="1" id="KW-1133">Transmembrane helix</keyword>
<accession>A0ABP8ZFU4</accession>
<gene>
    <name evidence="2" type="ORF">GCM10023350_46450</name>
</gene>
<dbReference type="Proteomes" id="UP001499882">
    <property type="component" value="Unassembled WGS sequence"/>
</dbReference>
<evidence type="ECO:0000313" key="2">
    <source>
        <dbReference type="EMBL" id="GAA4755679.1"/>
    </source>
</evidence>
<sequence>MIAGVRRDATALLVRRLGTSKRLWHPMILPAAVALLFTAFYVVLCGLALSGEQTAVRDLGAADAQLSIGVSPGDRAAEPNVEDRLRRDVEGLGASESWVVLRSFDVRPDAIPRPMTTGKSRIVSYVEASDIETLFPSGRKLGKGRWPSAPGEVAITEGLRDRLEAKDALVDQEFTAFSGAATFTVTGTFTDTFAESSYGVIAAPGTWNSMPTDEIAQRFTGTGAQLSLYWKGPASADGVAHALARISGGSEKPDEIITGLVDRATWESVDDLSLADTAGFVFTLPFLTLSVAAVAMAGRSVLGWARGVVEAMVRVGLRRRRLVILVTGMTAGLAALAFGAGVLAGLLVGEGLRAVVLPSIVDQPVGPVRDLRPLALVAVLVPALIVPVIFSPLLAHASGPSRLRLVARSVPWSLLRWLAVAVLLIRSLASAGTRDSDSDSAGILIAQLVAATILLVPDIMRLLVATLSTSKARTLIAKRLMQADRARFAIIGTLVAVSIAAPVSASTFVATSTRTEAAANLSAVPDGQLWVDRSEGRPAARASHMVADDVGAQPIELGATMAFSEGNTESVGAIQAGIRTVRSMDDLGDLLGTRIASEYESLLTSGGVLLISGVSEGRTVLIQPGKADPQALPGEFAVVRGVAPELQQAAAGFMLTSTAQDLGLRVTPSLDVFNDLSDQQIRSATAAVERAGRDTHPLQYHVVPEPTSPTRDWYTALVGLLSVTTLILGALVIAQANYLRGYGARLVALGLRHRWTLAVGFNQLGLTLLGAGLAATGASVSAIAILAGATRQRLILDIPWDFIAVVVVSTLGVCAAVFVVVLWPARRHQRPRSSTA</sequence>
<reference evidence="3" key="1">
    <citation type="journal article" date="2019" name="Int. J. Syst. Evol. Microbiol.">
        <title>The Global Catalogue of Microorganisms (GCM) 10K type strain sequencing project: providing services to taxonomists for standard genome sequencing and annotation.</title>
        <authorList>
            <consortium name="The Broad Institute Genomics Platform"/>
            <consortium name="The Broad Institute Genome Sequencing Center for Infectious Disease"/>
            <person name="Wu L."/>
            <person name="Ma J."/>
        </authorList>
    </citation>
    <scope>NUCLEOTIDE SEQUENCE [LARGE SCALE GENOMIC DNA]</scope>
    <source>
        <strain evidence="3">JCM 18532</strain>
    </source>
</reference>
<feature type="transmembrane region" description="Helical" evidence="1">
    <location>
        <begin position="488"/>
        <end position="510"/>
    </location>
</feature>
<feature type="transmembrane region" description="Helical" evidence="1">
    <location>
        <begin position="755"/>
        <end position="788"/>
    </location>
</feature>
<feature type="transmembrane region" description="Helical" evidence="1">
    <location>
        <begin position="374"/>
        <end position="394"/>
    </location>
</feature>
<dbReference type="EMBL" id="BAABKN010000032">
    <property type="protein sequence ID" value="GAA4755679.1"/>
    <property type="molecule type" value="Genomic_DNA"/>
</dbReference>
<keyword evidence="3" id="KW-1185">Reference proteome</keyword>
<keyword evidence="1" id="KW-0812">Transmembrane</keyword>
<feature type="transmembrane region" description="Helical" evidence="1">
    <location>
        <begin position="322"/>
        <end position="348"/>
    </location>
</feature>